<evidence type="ECO:0000256" key="2">
    <source>
        <dbReference type="ARBA" id="ARBA00022670"/>
    </source>
</evidence>
<gene>
    <name evidence="7" type="ORF">IAA08_11485</name>
</gene>
<comment type="similarity">
    <text evidence="5">Belongs to the Prp family.</text>
</comment>
<dbReference type="GO" id="GO:0008234">
    <property type="term" value="F:cysteine-type peptidase activity"/>
    <property type="evidence" value="ECO:0007669"/>
    <property type="project" value="UniProtKB-KW"/>
</dbReference>
<keyword evidence="4" id="KW-0788">Thiol protease</keyword>
<proteinExistence type="inferred from homology"/>
<sequence>MIQITIYQDSESRFTGFDSIGHAEYAEEGSDIVCAGVSALVIATVNSIEMLTEDRATSTASQETGEIHFRLETFGHDSQLLFQSMVLGLEEMERNYSEYIDLIFKEV</sequence>
<dbReference type="Proteomes" id="UP000824024">
    <property type="component" value="Unassembled WGS sequence"/>
</dbReference>
<keyword evidence="1" id="KW-0690">Ribosome biogenesis</keyword>
<dbReference type="InterPro" id="IPR036764">
    <property type="entry name" value="Peptidase_Prp_sf"/>
</dbReference>
<evidence type="ECO:0000256" key="6">
    <source>
        <dbReference type="ARBA" id="ARBA00044538"/>
    </source>
</evidence>
<reference evidence="7" key="1">
    <citation type="journal article" date="2021" name="PeerJ">
        <title>Extensive microbial diversity within the chicken gut microbiome revealed by metagenomics and culture.</title>
        <authorList>
            <person name="Gilroy R."/>
            <person name="Ravi A."/>
            <person name="Getino M."/>
            <person name="Pursley I."/>
            <person name="Horton D.L."/>
            <person name="Alikhan N.F."/>
            <person name="Baker D."/>
            <person name="Gharbi K."/>
            <person name="Hall N."/>
            <person name="Watson M."/>
            <person name="Adriaenssens E.M."/>
            <person name="Foster-Nyarko E."/>
            <person name="Jarju S."/>
            <person name="Secka A."/>
            <person name="Antonio M."/>
            <person name="Oren A."/>
            <person name="Chaudhuri R.R."/>
            <person name="La Ragione R."/>
            <person name="Hildebrand F."/>
            <person name="Pallen M.J."/>
        </authorList>
    </citation>
    <scope>NUCLEOTIDE SEQUENCE</scope>
    <source>
        <strain evidence="7">CHK192-9172</strain>
    </source>
</reference>
<evidence type="ECO:0000256" key="5">
    <source>
        <dbReference type="ARBA" id="ARBA00044503"/>
    </source>
</evidence>
<evidence type="ECO:0000256" key="3">
    <source>
        <dbReference type="ARBA" id="ARBA00022801"/>
    </source>
</evidence>
<name>A0A9D2D4Y8_9FIRM</name>
<evidence type="ECO:0000313" key="8">
    <source>
        <dbReference type="Proteomes" id="UP000824024"/>
    </source>
</evidence>
<dbReference type="PANTHER" id="PTHR39178">
    <property type="entry name" value="HYPOTHETICAL RIBOSOME-ASSOCIATED PROTEIN"/>
    <property type="match status" value="1"/>
</dbReference>
<protein>
    <recommendedName>
        <fullName evidence="6">Ribosomal processing cysteine protease Prp</fullName>
    </recommendedName>
</protein>
<dbReference type="Pfam" id="PF04327">
    <property type="entry name" value="Peptidase_Prp"/>
    <property type="match status" value="1"/>
</dbReference>
<evidence type="ECO:0000313" key="7">
    <source>
        <dbReference type="EMBL" id="HIZ08541.1"/>
    </source>
</evidence>
<accession>A0A9D2D4Y8</accession>
<dbReference type="AlphaFoldDB" id="A0A9D2D4Y8"/>
<keyword evidence="2 7" id="KW-0645">Protease</keyword>
<comment type="caution">
    <text evidence="7">The sequence shown here is derived from an EMBL/GenBank/DDBJ whole genome shotgun (WGS) entry which is preliminary data.</text>
</comment>
<dbReference type="InterPro" id="IPR007422">
    <property type="entry name" value="Peptidase_Prp"/>
</dbReference>
<reference evidence="7" key="2">
    <citation type="submission" date="2021-04" db="EMBL/GenBank/DDBJ databases">
        <authorList>
            <person name="Gilroy R."/>
        </authorList>
    </citation>
    <scope>NUCLEOTIDE SEQUENCE</scope>
    <source>
        <strain evidence="7">CHK192-9172</strain>
    </source>
</reference>
<dbReference type="PANTHER" id="PTHR39178:SF1">
    <property type="entry name" value="RIBOSOMAL-PROCESSING CYSTEINE PROTEASE PRP"/>
    <property type="match status" value="1"/>
</dbReference>
<organism evidence="7 8">
    <name type="scientific">Candidatus Eubacterium avistercoris</name>
    <dbReference type="NCBI Taxonomy" id="2838567"/>
    <lineage>
        <taxon>Bacteria</taxon>
        <taxon>Bacillati</taxon>
        <taxon>Bacillota</taxon>
        <taxon>Clostridia</taxon>
        <taxon>Eubacteriales</taxon>
        <taxon>Eubacteriaceae</taxon>
        <taxon>Eubacterium</taxon>
    </lineage>
</organism>
<evidence type="ECO:0000256" key="1">
    <source>
        <dbReference type="ARBA" id="ARBA00022517"/>
    </source>
</evidence>
<dbReference type="Gene3D" id="3.30.70.1490">
    <property type="entry name" value="Cysteine protease Prp"/>
    <property type="match status" value="1"/>
</dbReference>
<dbReference type="EMBL" id="DXCH01000305">
    <property type="protein sequence ID" value="HIZ08541.1"/>
    <property type="molecule type" value="Genomic_DNA"/>
</dbReference>
<dbReference type="CDD" id="cd16332">
    <property type="entry name" value="Prp-like"/>
    <property type="match status" value="1"/>
</dbReference>
<keyword evidence="3" id="KW-0378">Hydrolase</keyword>
<dbReference type="GO" id="GO:0006508">
    <property type="term" value="P:proteolysis"/>
    <property type="evidence" value="ECO:0007669"/>
    <property type="project" value="UniProtKB-KW"/>
</dbReference>
<evidence type="ECO:0000256" key="4">
    <source>
        <dbReference type="ARBA" id="ARBA00022807"/>
    </source>
</evidence>
<dbReference type="GO" id="GO:0042254">
    <property type="term" value="P:ribosome biogenesis"/>
    <property type="evidence" value="ECO:0007669"/>
    <property type="project" value="UniProtKB-KW"/>
</dbReference>
<dbReference type="SUPFAM" id="SSF118010">
    <property type="entry name" value="TM1457-like"/>
    <property type="match status" value="1"/>
</dbReference>